<dbReference type="VEuPathDB" id="VectorBase:GPPI020924"/>
<dbReference type="Proteomes" id="UP000092460">
    <property type="component" value="Unassembled WGS sequence"/>
</dbReference>
<accession>A0A1B0B722</accession>
<protein>
    <submittedName>
        <fullName evidence="1">Uncharacterized protein</fullName>
    </submittedName>
</protein>
<dbReference type="AlphaFoldDB" id="A0A1B0B722"/>
<dbReference type="EMBL" id="JXJN01009343">
    <property type="status" value="NOT_ANNOTATED_CDS"/>
    <property type="molecule type" value="Genomic_DNA"/>
</dbReference>
<evidence type="ECO:0000313" key="1">
    <source>
        <dbReference type="EnsemblMetazoa" id="GPPI020924-PA"/>
    </source>
</evidence>
<proteinExistence type="predicted"/>
<reference evidence="2" key="1">
    <citation type="submission" date="2015-01" db="EMBL/GenBank/DDBJ databases">
        <authorList>
            <person name="Aksoy S."/>
            <person name="Warren W."/>
            <person name="Wilson R.K."/>
        </authorList>
    </citation>
    <scope>NUCLEOTIDE SEQUENCE [LARGE SCALE GENOMIC DNA]</scope>
    <source>
        <strain evidence="2">IAEA</strain>
    </source>
</reference>
<reference evidence="1" key="2">
    <citation type="submission" date="2020-05" db="UniProtKB">
        <authorList>
            <consortium name="EnsemblMetazoa"/>
        </authorList>
    </citation>
    <scope>IDENTIFICATION</scope>
    <source>
        <strain evidence="1">IAEA</strain>
    </source>
</reference>
<organism evidence="1 2">
    <name type="scientific">Glossina palpalis gambiensis</name>
    <dbReference type="NCBI Taxonomy" id="67801"/>
    <lineage>
        <taxon>Eukaryota</taxon>
        <taxon>Metazoa</taxon>
        <taxon>Ecdysozoa</taxon>
        <taxon>Arthropoda</taxon>
        <taxon>Hexapoda</taxon>
        <taxon>Insecta</taxon>
        <taxon>Pterygota</taxon>
        <taxon>Neoptera</taxon>
        <taxon>Endopterygota</taxon>
        <taxon>Diptera</taxon>
        <taxon>Brachycera</taxon>
        <taxon>Muscomorpha</taxon>
        <taxon>Hippoboscoidea</taxon>
        <taxon>Glossinidae</taxon>
        <taxon>Glossina</taxon>
    </lineage>
</organism>
<name>A0A1B0B722_9MUSC</name>
<dbReference type="EMBL" id="JXJN01009341">
    <property type="status" value="NOT_ANNOTATED_CDS"/>
    <property type="molecule type" value="Genomic_DNA"/>
</dbReference>
<keyword evidence="2" id="KW-1185">Reference proteome</keyword>
<dbReference type="EMBL" id="JXJN01009342">
    <property type="status" value="NOT_ANNOTATED_CDS"/>
    <property type="molecule type" value="Genomic_DNA"/>
</dbReference>
<dbReference type="EnsemblMetazoa" id="GPPI020924-RA">
    <property type="protein sequence ID" value="GPPI020924-PA"/>
    <property type="gene ID" value="GPPI020924"/>
</dbReference>
<sequence length="161" mass="18124">MNTFNTSVMLYAHRTVHAVFQTLGMTEFLAFALDLTIAFRGNNYALNSHRIGPPIVQPCTAQPTNQPISNNIMFNHIQSGQQSFYNTNMCAVPKGHLGQKIIFFEYFHKKASLTLTDKIGSCNYFLKRPLDTKLTGAMPKELSYNAFSYIAAGFLSRQKLC</sequence>
<evidence type="ECO:0000313" key="2">
    <source>
        <dbReference type="Proteomes" id="UP000092460"/>
    </source>
</evidence>